<dbReference type="SUPFAM" id="SSF69360">
    <property type="entry name" value="Cell wall binding repeat"/>
    <property type="match status" value="1"/>
</dbReference>
<dbReference type="HOGENOM" id="CLU_555326_0_0_4"/>
<evidence type="ECO:0000313" key="2">
    <source>
        <dbReference type="EMBL" id="ABM36529.1"/>
    </source>
</evidence>
<protein>
    <submittedName>
        <fullName evidence="2">KWG Leptospira repeat protein</fullName>
    </submittedName>
</protein>
<dbReference type="Proteomes" id="UP000000644">
    <property type="component" value="Chromosome"/>
</dbReference>
<accession>A1VLK1</accession>
<keyword evidence="3" id="KW-1185">Reference proteome</keyword>
<sequence>MVALHAAFAFAGNPREELSEFGFDNGPYGYVNQKGEVVIAPIFDIAGRFAENGLALVKYRDKYGFINEKGEWAIPAKFEKLEPFSSNGLALAGANPQVIKMEGMGGIIGYSVRDFGFINLQGEWVIKPRFTAAHSFAPNGLAVVTEKDTGKQGAINARGEWVFSDKSIEPSSFSANGLAPAEYKTPSREVAQGVGYWGYVDATGRWAIERRFYSAHAFAANGLALASEPHLLKLESFSRTLEKYGFINVKGEWVIPPTFEPGDVLGFAENGLAAVKVNEKWGFINAQGKWVIPPKFSYISSFYANGWALASITGTGGMINIKGEWVVPPLFEPSGSLSLREGRNEQPRGLGFAPNGLAWVMENGRERIINSKGEFMPAFDAYIDKHRAELEIQRKELAQQLSQRKHVTFEDTVALTYFWGALYLLWRGLYVFWPFLLMILLAGWGVIAIFRYSRKAFWLLLPVFLLTGLGDSEGMRNCALIVVAGLNVFLL</sequence>
<dbReference type="EMBL" id="CP000529">
    <property type="protein sequence ID" value="ABM36529.1"/>
    <property type="molecule type" value="Genomic_DNA"/>
</dbReference>
<dbReference type="eggNOG" id="COG5263">
    <property type="taxonomic scope" value="Bacteria"/>
</dbReference>
<evidence type="ECO:0000313" key="3">
    <source>
        <dbReference type="Proteomes" id="UP000000644"/>
    </source>
</evidence>
<dbReference type="PANTHER" id="PTHR37841:SF1">
    <property type="entry name" value="DUF3298 DOMAIN-CONTAINING PROTEIN"/>
    <property type="match status" value="1"/>
</dbReference>
<dbReference type="STRING" id="365044.Pnap_1214"/>
<dbReference type="Pfam" id="PF14903">
    <property type="entry name" value="WG_beta_rep"/>
    <property type="match status" value="5"/>
</dbReference>
<dbReference type="InterPro" id="IPR032774">
    <property type="entry name" value="WG_beta_rep"/>
</dbReference>
<keyword evidence="1" id="KW-0812">Transmembrane</keyword>
<organism evidence="2 3">
    <name type="scientific">Polaromonas naphthalenivorans (strain CJ2)</name>
    <dbReference type="NCBI Taxonomy" id="365044"/>
    <lineage>
        <taxon>Bacteria</taxon>
        <taxon>Pseudomonadati</taxon>
        <taxon>Pseudomonadota</taxon>
        <taxon>Betaproteobacteria</taxon>
        <taxon>Burkholderiales</taxon>
        <taxon>Comamonadaceae</taxon>
        <taxon>Polaromonas</taxon>
    </lineage>
</organism>
<evidence type="ECO:0000256" key="1">
    <source>
        <dbReference type="SAM" id="Phobius"/>
    </source>
</evidence>
<gene>
    <name evidence="2" type="ordered locus">Pnap_1214</name>
</gene>
<dbReference type="AlphaFoldDB" id="A1VLK1"/>
<name>A1VLK1_POLNA</name>
<reference evidence="3" key="1">
    <citation type="journal article" date="2009" name="Environ. Microbiol.">
        <title>The genome of Polaromonas naphthalenivorans strain CJ2, isolated from coal tar-contaminated sediment, reveals physiological and metabolic versatility and evolution through extensive horizontal gene transfer.</title>
        <authorList>
            <person name="Yagi J.M."/>
            <person name="Sims D."/>
            <person name="Brettin T."/>
            <person name="Bruce D."/>
            <person name="Madsen E.L."/>
        </authorList>
    </citation>
    <scope>NUCLEOTIDE SEQUENCE [LARGE SCALE GENOMIC DNA]</scope>
    <source>
        <strain evidence="3">CJ2</strain>
    </source>
</reference>
<feature type="transmembrane region" description="Helical" evidence="1">
    <location>
        <begin position="432"/>
        <end position="450"/>
    </location>
</feature>
<dbReference type="KEGG" id="pna:Pnap_1214"/>
<keyword evidence="1" id="KW-0472">Membrane</keyword>
<dbReference type="PANTHER" id="PTHR37841">
    <property type="entry name" value="GLR2918 PROTEIN"/>
    <property type="match status" value="1"/>
</dbReference>
<proteinExistence type="predicted"/>
<keyword evidence="1" id="KW-1133">Transmembrane helix</keyword>